<reference evidence="2" key="1">
    <citation type="journal article" date="2023" name="Front. Plant Sci.">
        <title>Chromosomal-level genome assembly of Melastoma candidum provides insights into trichome evolution.</title>
        <authorList>
            <person name="Zhong Y."/>
            <person name="Wu W."/>
            <person name="Sun C."/>
            <person name="Zou P."/>
            <person name="Liu Y."/>
            <person name="Dai S."/>
            <person name="Zhou R."/>
        </authorList>
    </citation>
    <scope>NUCLEOTIDE SEQUENCE [LARGE SCALE GENOMIC DNA]</scope>
</reference>
<proteinExistence type="predicted"/>
<keyword evidence="2" id="KW-1185">Reference proteome</keyword>
<gene>
    <name evidence="1" type="ORF">MLD38_038392</name>
</gene>
<name>A0ACB9KZ21_9MYRT</name>
<evidence type="ECO:0000313" key="2">
    <source>
        <dbReference type="Proteomes" id="UP001057402"/>
    </source>
</evidence>
<dbReference type="EMBL" id="CM042891">
    <property type="protein sequence ID" value="KAI4302672.1"/>
    <property type="molecule type" value="Genomic_DNA"/>
</dbReference>
<protein>
    <submittedName>
        <fullName evidence="1">Uncharacterized protein</fullName>
    </submittedName>
</protein>
<organism evidence="1 2">
    <name type="scientific">Melastoma candidum</name>
    <dbReference type="NCBI Taxonomy" id="119954"/>
    <lineage>
        <taxon>Eukaryota</taxon>
        <taxon>Viridiplantae</taxon>
        <taxon>Streptophyta</taxon>
        <taxon>Embryophyta</taxon>
        <taxon>Tracheophyta</taxon>
        <taxon>Spermatophyta</taxon>
        <taxon>Magnoliopsida</taxon>
        <taxon>eudicotyledons</taxon>
        <taxon>Gunneridae</taxon>
        <taxon>Pentapetalae</taxon>
        <taxon>rosids</taxon>
        <taxon>malvids</taxon>
        <taxon>Myrtales</taxon>
        <taxon>Melastomataceae</taxon>
        <taxon>Melastomatoideae</taxon>
        <taxon>Melastomateae</taxon>
        <taxon>Melastoma</taxon>
    </lineage>
</organism>
<evidence type="ECO:0000313" key="1">
    <source>
        <dbReference type="EMBL" id="KAI4302672.1"/>
    </source>
</evidence>
<comment type="caution">
    <text evidence="1">The sequence shown here is derived from an EMBL/GenBank/DDBJ whole genome shotgun (WGS) entry which is preliminary data.</text>
</comment>
<sequence>MDEMNSLWNVKVRNANSLAGTARAYEPSYESIQRSQSSSEAGDASVASRKRQQAVVSKKLLQLLAVTSSSAVNQASIFVVAFEFI</sequence>
<dbReference type="Proteomes" id="UP001057402">
    <property type="component" value="Chromosome 12"/>
</dbReference>
<accession>A0ACB9KZ21</accession>